<protein>
    <submittedName>
        <fullName evidence="2">Uncharacterized protein</fullName>
    </submittedName>
</protein>
<name>A0A409YKS8_9AGAR</name>
<organism evidence="2 3">
    <name type="scientific">Panaeolus cyanescens</name>
    <dbReference type="NCBI Taxonomy" id="181874"/>
    <lineage>
        <taxon>Eukaryota</taxon>
        <taxon>Fungi</taxon>
        <taxon>Dikarya</taxon>
        <taxon>Basidiomycota</taxon>
        <taxon>Agaricomycotina</taxon>
        <taxon>Agaricomycetes</taxon>
        <taxon>Agaricomycetidae</taxon>
        <taxon>Agaricales</taxon>
        <taxon>Agaricineae</taxon>
        <taxon>Galeropsidaceae</taxon>
        <taxon>Panaeolus</taxon>
    </lineage>
</organism>
<feature type="region of interest" description="Disordered" evidence="1">
    <location>
        <begin position="15"/>
        <end position="62"/>
    </location>
</feature>
<evidence type="ECO:0000256" key="1">
    <source>
        <dbReference type="SAM" id="MobiDB-lite"/>
    </source>
</evidence>
<proteinExistence type="predicted"/>
<evidence type="ECO:0000313" key="3">
    <source>
        <dbReference type="Proteomes" id="UP000284842"/>
    </source>
</evidence>
<feature type="compositionally biased region" description="Polar residues" evidence="1">
    <location>
        <begin position="164"/>
        <end position="174"/>
    </location>
</feature>
<gene>
    <name evidence="2" type="ORF">CVT24_007781</name>
</gene>
<reference evidence="2 3" key="1">
    <citation type="journal article" date="2018" name="Evol. Lett.">
        <title>Horizontal gene cluster transfer increased hallucinogenic mushroom diversity.</title>
        <authorList>
            <person name="Reynolds H.T."/>
            <person name="Vijayakumar V."/>
            <person name="Gluck-Thaler E."/>
            <person name="Korotkin H.B."/>
            <person name="Matheny P.B."/>
            <person name="Slot J.C."/>
        </authorList>
    </citation>
    <scope>NUCLEOTIDE SEQUENCE [LARGE SCALE GENOMIC DNA]</scope>
    <source>
        <strain evidence="2 3">2629</strain>
    </source>
</reference>
<keyword evidence="3" id="KW-1185">Reference proteome</keyword>
<feature type="compositionally biased region" description="Low complexity" evidence="1">
    <location>
        <begin position="121"/>
        <end position="136"/>
    </location>
</feature>
<feature type="region of interest" description="Disordered" evidence="1">
    <location>
        <begin position="121"/>
        <end position="204"/>
    </location>
</feature>
<comment type="caution">
    <text evidence="2">The sequence shown here is derived from an EMBL/GenBank/DDBJ whole genome shotgun (WGS) entry which is preliminary data.</text>
</comment>
<dbReference type="Proteomes" id="UP000284842">
    <property type="component" value="Unassembled WGS sequence"/>
</dbReference>
<feature type="region of interest" description="Disordered" evidence="1">
    <location>
        <begin position="300"/>
        <end position="320"/>
    </location>
</feature>
<dbReference type="InParanoid" id="A0A409YKS8"/>
<evidence type="ECO:0000313" key="2">
    <source>
        <dbReference type="EMBL" id="PPR03667.1"/>
    </source>
</evidence>
<dbReference type="EMBL" id="NHTK01001041">
    <property type="protein sequence ID" value="PPR03667.1"/>
    <property type="molecule type" value="Genomic_DNA"/>
</dbReference>
<feature type="compositionally biased region" description="Polar residues" evidence="1">
    <location>
        <begin position="15"/>
        <end position="26"/>
    </location>
</feature>
<accession>A0A409YKS8</accession>
<dbReference type="AlphaFoldDB" id="A0A409YKS8"/>
<feature type="compositionally biased region" description="Polar residues" evidence="1">
    <location>
        <begin position="141"/>
        <end position="150"/>
    </location>
</feature>
<sequence length="320" mass="35145">MQTRSQTRQILLQSLRTRSQVKSQQPPTAPVAPRPIRTVSKKRKPQQKSAPTTPIKQRDDDGIYIHTTSSATGKGSHIRWEYPAEELIAIESFKYAVKARREHIPSYGALFEGSLSSISSDESSIGSGSFSSIQSGPPHTDFTSPHNSYSEYEHSTIPSRPLSDISSTRPSTSGARRKAMPLERTSAHQWDTSFEPSVKPKLQRDDAPSFFNRELAKMAAQGRILGSVERGFENDFASDAMSTTDTEIDHESHSQGFSAPARLGNGTLNRLGPCGTELIDDGSSGRAEVLGYPPAWVSRQSTHLTNYPTEQDFGMNSTST</sequence>